<protein>
    <submittedName>
        <fullName evidence="1">Uncharacterized protein</fullName>
    </submittedName>
</protein>
<evidence type="ECO:0000313" key="1">
    <source>
        <dbReference type="EMBL" id="GAF81743.1"/>
    </source>
</evidence>
<comment type="caution">
    <text evidence="1">The sequence shown here is derived from an EMBL/GenBank/DDBJ whole genome shotgun (WGS) entry which is preliminary data.</text>
</comment>
<proteinExistence type="predicted"/>
<dbReference type="AlphaFoldDB" id="X0SKX3"/>
<accession>X0SKX3</accession>
<gene>
    <name evidence="1" type="ORF">S01H1_16425</name>
</gene>
<feature type="non-terminal residue" evidence="1">
    <location>
        <position position="1"/>
    </location>
</feature>
<sequence length="240" mass="26376">GLNSPFATVALGRACWSMNSRSTFTRQLAGRSGYAIVKELCDDDGEMHYEVLIEAMLDESKQHLVLRQPNGQVNIDSMLSTLRLAFDKAQCTLTNNDISAWLTKLTVQAHAVSLRDTGGIYFLTRDEMADFRVWTTTLSGCTAHRVFEVPALNSEEAIEAVLDAITRESETLLDSLTTELDNGDLGKRALRTREGRCSAMSSKLEAYAGLLGPRLDAINARLEDTRAEVVACVLAVEEEA</sequence>
<reference evidence="1" key="1">
    <citation type="journal article" date="2014" name="Front. Microbiol.">
        <title>High frequency of phylogenetically diverse reductive dehalogenase-homologous genes in deep subseafloor sedimentary metagenomes.</title>
        <authorList>
            <person name="Kawai M."/>
            <person name="Futagami T."/>
            <person name="Toyoda A."/>
            <person name="Takaki Y."/>
            <person name="Nishi S."/>
            <person name="Hori S."/>
            <person name="Arai W."/>
            <person name="Tsubouchi T."/>
            <person name="Morono Y."/>
            <person name="Uchiyama I."/>
            <person name="Ito T."/>
            <person name="Fujiyama A."/>
            <person name="Inagaki F."/>
            <person name="Takami H."/>
        </authorList>
    </citation>
    <scope>NUCLEOTIDE SEQUENCE</scope>
    <source>
        <strain evidence="1">Expedition CK06-06</strain>
    </source>
</reference>
<name>X0SKX3_9ZZZZ</name>
<organism evidence="1">
    <name type="scientific">marine sediment metagenome</name>
    <dbReference type="NCBI Taxonomy" id="412755"/>
    <lineage>
        <taxon>unclassified sequences</taxon>
        <taxon>metagenomes</taxon>
        <taxon>ecological metagenomes</taxon>
    </lineage>
</organism>
<dbReference type="EMBL" id="BARS01008642">
    <property type="protein sequence ID" value="GAF81743.1"/>
    <property type="molecule type" value="Genomic_DNA"/>
</dbReference>